<dbReference type="EMBL" id="ML119796">
    <property type="protein sequence ID" value="RPA74247.1"/>
    <property type="molecule type" value="Genomic_DNA"/>
</dbReference>
<evidence type="ECO:0000313" key="3">
    <source>
        <dbReference type="Proteomes" id="UP000275078"/>
    </source>
</evidence>
<reference evidence="2 3" key="1">
    <citation type="journal article" date="2018" name="Nat. Ecol. Evol.">
        <title>Pezizomycetes genomes reveal the molecular basis of ectomycorrhizal truffle lifestyle.</title>
        <authorList>
            <person name="Murat C."/>
            <person name="Payen T."/>
            <person name="Noel B."/>
            <person name="Kuo A."/>
            <person name="Morin E."/>
            <person name="Chen J."/>
            <person name="Kohler A."/>
            <person name="Krizsan K."/>
            <person name="Balestrini R."/>
            <person name="Da Silva C."/>
            <person name="Montanini B."/>
            <person name="Hainaut M."/>
            <person name="Levati E."/>
            <person name="Barry K.W."/>
            <person name="Belfiori B."/>
            <person name="Cichocki N."/>
            <person name="Clum A."/>
            <person name="Dockter R.B."/>
            <person name="Fauchery L."/>
            <person name="Guy J."/>
            <person name="Iotti M."/>
            <person name="Le Tacon F."/>
            <person name="Lindquist E.A."/>
            <person name="Lipzen A."/>
            <person name="Malagnac F."/>
            <person name="Mello A."/>
            <person name="Molinier V."/>
            <person name="Miyauchi S."/>
            <person name="Poulain J."/>
            <person name="Riccioni C."/>
            <person name="Rubini A."/>
            <person name="Sitrit Y."/>
            <person name="Splivallo R."/>
            <person name="Traeger S."/>
            <person name="Wang M."/>
            <person name="Zifcakova L."/>
            <person name="Wipf D."/>
            <person name="Zambonelli A."/>
            <person name="Paolocci F."/>
            <person name="Nowrousian M."/>
            <person name="Ottonello S."/>
            <person name="Baldrian P."/>
            <person name="Spatafora J.W."/>
            <person name="Henrissat B."/>
            <person name="Nagy L.G."/>
            <person name="Aury J.M."/>
            <person name="Wincker P."/>
            <person name="Grigoriev I.V."/>
            <person name="Bonfante P."/>
            <person name="Martin F.M."/>
        </authorList>
    </citation>
    <scope>NUCLEOTIDE SEQUENCE [LARGE SCALE GENOMIC DNA]</scope>
    <source>
        <strain evidence="2 3">RN42</strain>
    </source>
</reference>
<organism evidence="2 3">
    <name type="scientific">Ascobolus immersus RN42</name>
    <dbReference type="NCBI Taxonomy" id="1160509"/>
    <lineage>
        <taxon>Eukaryota</taxon>
        <taxon>Fungi</taxon>
        <taxon>Dikarya</taxon>
        <taxon>Ascomycota</taxon>
        <taxon>Pezizomycotina</taxon>
        <taxon>Pezizomycetes</taxon>
        <taxon>Pezizales</taxon>
        <taxon>Ascobolaceae</taxon>
        <taxon>Ascobolus</taxon>
    </lineage>
</organism>
<gene>
    <name evidence="2" type="ORF">BJ508DRAFT_333274</name>
</gene>
<evidence type="ECO:0000256" key="1">
    <source>
        <dbReference type="SAM" id="MobiDB-lite"/>
    </source>
</evidence>
<feature type="region of interest" description="Disordered" evidence="1">
    <location>
        <begin position="649"/>
        <end position="807"/>
    </location>
</feature>
<evidence type="ECO:0000313" key="2">
    <source>
        <dbReference type="EMBL" id="RPA74247.1"/>
    </source>
</evidence>
<protein>
    <submittedName>
        <fullName evidence="2">Uncharacterized protein</fullName>
    </submittedName>
</protein>
<feature type="region of interest" description="Disordered" evidence="1">
    <location>
        <begin position="1"/>
        <end position="55"/>
    </location>
</feature>
<dbReference type="Proteomes" id="UP000275078">
    <property type="component" value="Unassembled WGS sequence"/>
</dbReference>
<name>A0A3N4HLX9_ASCIM</name>
<feature type="compositionally biased region" description="Low complexity" evidence="1">
    <location>
        <begin position="705"/>
        <end position="724"/>
    </location>
</feature>
<accession>A0A3N4HLX9</accession>
<sequence length="807" mass="88811">MPPKSAPRKSTSTRSLKEKASKGKAPAGGSSKKKASKGGDAPDDGPPGPSPHETYDDVEAVELPETIEGLVCGVWYHCPAWGTIQRDPGRFPLEKRCPYKFRLCEDDFHDVGNKRVFKMGGPVSDLLKKHLLSFSCPLKAKLKQGEPGPEKDCPFSTKKIKTSSASFTEIMEHQGKKTKHPAGSVTRRNLEGTEIPSHWEGVQVYTWYIKCPICKEALEVPSVHPSESVHKRSLQNDLRLAVENAHIAFGKCKYAFRDGNPMFRKFNKQLSMFLDLNELHYTIHSASSSILRIKALSRWFPSSLNTASDRFRGIVNYSTLFPHAGDGAYDLAVCCLLSNRGELIANWQQPMPEPNVQKLKDVSAIQISDNLKSFQFECPYYGCISKFRTTTRLDLALFYYHLRISSENMCGMCPEPAHFELSSSLWKHEGNPSIHNTTSERSADPGNGLVNYDSEIAKVLNGKSDGRFLSGASVTDWKYPDVPVGGAGHSINLEHDYTELIKAGLEAQIHNLVRVYIKDLRSTGIRELSDILNTLTKENDSEPEVTQLQDCGLEAYQYLVRKVLAIEGFAEVHYAKLKKSLEPSGALSHEGIKTKIEDLILEERITWPADRITLSETEGSYINLRDTISVKGYERLVKEIVDEKVDELAGRPRSVSGSEKDAMSAPESYASPYPEAPSDTESLDEDPSDTESSVSGSDSEADAMSAPESYASPSRASEAPSAAADTKSLDEAPSDTEGLDEADSDAESLPEASSDNESMPHTLSQAPNEPAKRRKNSSSGSEGKPPRKAVQAKKPGIAFTRANESNA</sequence>
<feature type="compositionally biased region" description="Acidic residues" evidence="1">
    <location>
        <begin position="732"/>
        <end position="748"/>
    </location>
</feature>
<dbReference type="AlphaFoldDB" id="A0A3N4HLX9"/>
<proteinExistence type="predicted"/>
<feature type="compositionally biased region" description="Polar residues" evidence="1">
    <location>
        <begin position="751"/>
        <end position="767"/>
    </location>
</feature>
<keyword evidence="3" id="KW-1185">Reference proteome</keyword>